<dbReference type="Proteomes" id="UP001281130">
    <property type="component" value="Unassembled WGS sequence"/>
</dbReference>
<dbReference type="HOGENOM" id="CLU_009583_2_2_11"/>
<dbReference type="OrthoDB" id="9790710at2"/>
<gene>
    <name evidence="5" type="ORF">RradSPS_2704</name>
    <name evidence="6" type="ORF">SIL72_01155</name>
</gene>
<keyword evidence="7" id="KW-1185">Reference proteome</keyword>
<dbReference type="EMBL" id="CP007514">
    <property type="protein sequence ID" value="AHY47987.1"/>
    <property type="molecule type" value="Genomic_DNA"/>
</dbReference>
<sequence length="401" mass="42716">MTALPAPISAVAYVCADPGVPVFGRKGSSVHVQGVVRALLRLGVEVDLFASRTDGEPPEDLRNVRLHKLPRPPKGDLEARERDLLAANAELRAALEGSGPFDLIYERYSLWSRAGVEHAREAGIPSVLEVNSPLIPEQAEHRGLVARPAAEEVARTVFGGADALVAVSEGVAEYLRGYPETAGRVCVIPNGVEAARYSGEVAPALPKREGEFTVGFVGTLKPWHGLSGLVEAFAELHRKRPGSRLLVVGDGPERESVERMLAKHGLLAKARLTGAVGPEEVPGLLASMDVAVAPYPALAGFYFSPLKVYEYLAAGLPVVASRIGQLGDLISSEENGLLYPPGEIQALAEALVRLHDDPDLRTRLGEAGRREVLAEHTWDAVVERILEAVGARAGAGEAHGR</sequence>
<keyword evidence="2 5" id="KW-0808">Transferase</keyword>
<feature type="domain" description="Glycosyltransferase subfamily 4-like N-terminal" evidence="4">
    <location>
        <begin position="27"/>
        <end position="191"/>
    </location>
</feature>
<evidence type="ECO:0000313" key="7">
    <source>
        <dbReference type="Proteomes" id="UP000025229"/>
    </source>
</evidence>
<dbReference type="STRING" id="42256.RradSPS_2704"/>
<reference evidence="5 7" key="1">
    <citation type="submission" date="2014-03" db="EMBL/GenBank/DDBJ databases">
        <title>Complete genome sequence of the Radio-Resistant Rubrobacter radiotolerans RSPS-4.</title>
        <authorList>
            <person name="Egas C.C."/>
            <person name="Barroso C.C."/>
            <person name="Froufe H.J.C."/>
            <person name="Pacheco J.J."/>
            <person name="Albuquerque L.L."/>
            <person name="da Costa M.M.S."/>
        </authorList>
    </citation>
    <scope>NUCLEOTIDE SEQUENCE [LARGE SCALE GENOMIC DNA]</scope>
    <source>
        <strain evidence="5 7">RSPS-4</strain>
    </source>
</reference>
<evidence type="ECO:0000259" key="4">
    <source>
        <dbReference type="Pfam" id="PF13579"/>
    </source>
</evidence>
<dbReference type="RefSeq" id="WP_051589859.1">
    <property type="nucleotide sequence ID" value="NZ_CP007514.1"/>
</dbReference>
<dbReference type="KEGG" id="rrd:RradSPS_2704"/>
<accession>A0A023X697</accession>
<name>A0A023X697_RUBRA</name>
<keyword evidence="1" id="KW-0328">Glycosyltransferase</keyword>
<dbReference type="PANTHER" id="PTHR45947:SF3">
    <property type="entry name" value="SULFOQUINOVOSYL TRANSFERASE SQD2"/>
    <property type="match status" value="1"/>
</dbReference>
<dbReference type="Gene3D" id="3.40.50.2000">
    <property type="entry name" value="Glycogen Phosphorylase B"/>
    <property type="match status" value="2"/>
</dbReference>
<dbReference type="Pfam" id="PF13579">
    <property type="entry name" value="Glyco_trans_4_4"/>
    <property type="match status" value="1"/>
</dbReference>
<reference evidence="6" key="2">
    <citation type="submission" date="2023-11" db="EMBL/GenBank/DDBJ databases">
        <title>MicrobeMod: A computational toolkit for identifying prokaryotic methylation and restriction-modification with nanopore sequencing.</title>
        <authorList>
            <person name="Crits-Christoph A."/>
            <person name="Kang S.C."/>
            <person name="Lee H."/>
            <person name="Ostrov N."/>
        </authorList>
    </citation>
    <scope>NUCLEOTIDE SEQUENCE</scope>
    <source>
        <strain evidence="6">ATCC 51242</strain>
    </source>
</reference>
<dbReference type="InterPro" id="IPR028098">
    <property type="entry name" value="Glyco_trans_4-like_N"/>
</dbReference>
<dbReference type="eggNOG" id="COG0438">
    <property type="taxonomic scope" value="Bacteria"/>
</dbReference>
<dbReference type="PATRIC" id="fig|42256.3.peg.2756"/>
<evidence type="ECO:0000256" key="2">
    <source>
        <dbReference type="ARBA" id="ARBA00022679"/>
    </source>
</evidence>
<dbReference type="SUPFAM" id="SSF53756">
    <property type="entry name" value="UDP-Glycosyltransferase/glycogen phosphorylase"/>
    <property type="match status" value="1"/>
</dbReference>
<evidence type="ECO:0000313" key="5">
    <source>
        <dbReference type="EMBL" id="AHY47987.1"/>
    </source>
</evidence>
<dbReference type="EMBL" id="JAWXXX010000001">
    <property type="protein sequence ID" value="MDX5892626.1"/>
    <property type="molecule type" value="Genomic_DNA"/>
</dbReference>
<dbReference type="GO" id="GO:0016757">
    <property type="term" value="F:glycosyltransferase activity"/>
    <property type="evidence" value="ECO:0007669"/>
    <property type="project" value="UniProtKB-KW"/>
</dbReference>
<protein>
    <submittedName>
        <fullName evidence="5 6">Glycosyltransferase</fullName>
    </submittedName>
</protein>
<organism evidence="5 7">
    <name type="scientific">Rubrobacter radiotolerans</name>
    <name type="common">Arthrobacter radiotolerans</name>
    <dbReference type="NCBI Taxonomy" id="42256"/>
    <lineage>
        <taxon>Bacteria</taxon>
        <taxon>Bacillati</taxon>
        <taxon>Actinomycetota</taxon>
        <taxon>Rubrobacteria</taxon>
        <taxon>Rubrobacterales</taxon>
        <taxon>Rubrobacteraceae</taxon>
        <taxon>Rubrobacter</taxon>
    </lineage>
</organism>
<evidence type="ECO:0000313" key="6">
    <source>
        <dbReference type="EMBL" id="MDX5892626.1"/>
    </source>
</evidence>
<dbReference type="GO" id="GO:1901137">
    <property type="term" value="P:carbohydrate derivative biosynthetic process"/>
    <property type="evidence" value="ECO:0007669"/>
    <property type="project" value="UniProtKB-ARBA"/>
</dbReference>
<evidence type="ECO:0000256" key="1">
    <source>
        <dbReference type="ARBA" id="ARBA00022676"/>
    </source>
</evidence>
<dbReference type="InterPro" id="IPR050194">
    <property type="entry name" value="Glycosyltransferase_grp1"/>
</dbReference>
<evidence type="ECO:0000259" key="3">
    <source>
        <dbReference type="Pfam" id="PF00534"/>
    </source>
</evidence>
<dbReference type="Proteomes" id="UP000025229">
    <property type="component" value="Chromosome"/>
</dbReference>
<dbReference type="PANTHER" id="PTHR45947">
    <property type="entry name" value="SULFOQUINOVOSYL TRANSFERASE SQD2"/>
    <property type="match status" value="1"/>
</dbReference>
<proteinExistence type="predicted"/>
<dbReference type="Pfam" id="PF00534">
    <property type="entry name" value="Glycos_transf_1"/>
    <property type="match status" value="1"/>
</dbReference>
<dbReference type="AlphaFoldDB" id="A0A023X697"/>
<feature type="domain" description="Glycosyl transferase family 1" evidence="3">
    <location>
        <begin position="204"/>
        <end position="370"/>
    </location>
</feature>
<dbReference type="InterPro" id="IPR001296">
    <property type="entry name" value="Glyco_trans_1"/>
</dbReference>
<dbReference type="CDD" id="cd03794">
    <property type="entry name" value="GT4_WbuB-like"/>
    <property type="match status" value="1"/>
</dbReference>